<evidence type="ECO:0000256" key="3">
    <source>
        <dbReference type="ARBA" id="ARBA00010844"/>
    </source>
</evidence>
<dbReference type="InterPro" id="IPR042855">
    <property type="entry name" value="V_SNARE_CC"/>
</dbReference>
<dbReference type="FunFam" id="1.25.40.470:FF:000001">
    <property type="entry name" value="Coatomer subunit beta"/>
    <property type="match status" value="1"/>
</dbReference>
<dbReference type="Gene3D" id="2.130.10.10">
    <property type="entry name" value="YVTN repeat-like/Quinoprotein amine dehydrogenase"/>
    <property type="match status" value="1"/>
</dbReference>
<evidence type="ECO:0000256" key="10">
    <source>
        <dbReference type="ARBA" id="ARBA00022927"/>
    </source>
</evidence>
<dbReference type="CDD" id="cd00200">
    <property type="entry name" value="WD40"/>
    <property type="match status" value="1"/>
</dbReference>
<evidence type="ECO:0000256" key="6">
    <source>
        <dbReference type="ARBA" id="ARBA00022490"/>
    </source>
</evidence>
<gene>
    <name evidence="22" type="ORF">V9T40_000244</name>
</gene>
<evidence type="ECO:0000256" key="9">
    <source>
        <dbReference type="ARBA" id="ARBA00022892"/>
    </source>
</evidence>
<dbReference type="Pfam" id="PF00957">
    <property type="entry name" value="Synaptobrevin"/>
    <property type="match status" value="1"/>
</dbReference>
<dbReference type="Pfam" id="PF00400">
    <property type="entry name" value="WD40"/>
    <property type="match status" value="5"/>
</dbReference>
<protein>
    <recommendedName>
        <fullName evidence="18">Coatomer subunit beta'</fullName>
    </recommendedName>
</protein>
<dbReference type="PANTHER" id="PTHR19876">
    <property type="entry name" value="COATOMER"/>
    <property type="match status" value="1"/>
</dbReference>
<evidence type="ECO:0000256" key="13">
    <source>
        <dbReference type="ARBA" id="ARBA00023139"/>
    </source>
</evidence>
<dbReference type="GO" id="GO:0006886">
    <property type="term" value="P:intracellular protein transport"/>
    <property type="evidence" value="ECO:0007669"/>
    <property type="project" value="UniProtKB-UniRule"/>
</dbReference>
<dbReference type="SUPFAM" id="SSF64356">
    <property type="entry name" value="SNARE-like"/>
    <property type="match status" value="1"/>
</dbReference>
<comment type="similarity">
    <text evidence="3 18">Belongs to the WD repeat COPB2 family.</text>
</comment>
<keyword evidence="9 18" id="KW-0931">ER-Golgi transport</keyword>
<keyword evidence="16 18" id="KW-0968">Cytoplasmic vesicle</keyword>
<keyword evidence="12 18" id="KW-0472">Membrane</keyword>
<sequence>MPLRLDIKRKLTARSDRVKCVDLHPTEPWMLASLYNGNVHIWNYETQTLAKNFEVCDVPVRAARFVTRKNWVLTGSDDMQVRVFNYNTLERTHSFEAHSDYVRSIVVHPVQPYILTSGDDMLIKLWNWEKSWSCQQVFEGHTHYVMQIVINPKDNNTFVSASLDRTLKVWQLGSSTPNFTLEGHEKGINCVDYYPGGDKPYLISGADDHTVKIWDYQNKTCVQTLEGHAANVSAACFHPGLPVMLTGSEDGTVRIWHSGTYRLESSLNYGLERVWTISSLKGSNNVAIGYDEGSIMLKVGREEPAVSMDVNGGKIIWAKHSELQMANLKKVDAPDSKGDTSSIKDGEILSVEVKDMGSCEIYPQSIAHNPNGRFVVVCGDGEYIIYTAMALRNKAFGSAQEFVWAQDSSEYAVREGTTTIKVFKNFKEKKSFRPEYGADGIFGGWLLGVKSLSGLALYDWESLDLIRRIEIQPRHVFWSENGELVCLATDDSYFILRFDSNAVTTARENNEFPADGVDEAFEVLGEVQESVKTGLWVGDCFIYTNNLNRINYYVGGEIVTISHLDRTMYLLGYVARDNRLYLGDKELNIVSYNLQLSVLEYQTAVMRSDFDTADRILPTVPSHYRTRVAHFLEKQGFRQQALAVSTDLEHKFELAVQLGNLEIAYELAKEACSVQKWRQLGELATAKGNLELTEECLREAQDFGGLLLLATSSGNAEMVEKLADSAVDNGKNNISFVCYMLLGKLEKCLNLLIETDRIPEAAFFARTYLPSQMSRVVGLWRESLLRVNEKASQSLADPKDYENLFPDLLESLKTEQYLKPERQKLFPATAYSSLPSLSERQPINEMKESEERGTFTFAFPSVSEFYKSLEETIEEDPPSAMSDKDEVVEETEILDDFAAKYPPSSWPSSTEASINFPEIKMYLAKYQNPREADAMTKIQEDLDETKIILHNTIEAVLQRGEKLDDLVSKSEGLSMQSKAFYKTARKTNTCCNLG</sequence>
<dbReference type="InterPro" id="IPR045848">
    <property type="entry name" value="R-SNARE_YKT6"/>
</dbReference>
<evidence type="ECO:0000256" key="4">
    <source>
        <dbReference type="ARBA" id="ARBA00022448"/>
    </source>
</evidence>
<evidence type="ECO:0000256" key="11">
    <source>
        <dbReference type="ARBA" id="ARBA00023034"/>
    </source>
</evidence>
<keyword evidence="11 18" id="KW-0333">Golgi apparatus</keyword>
<evidence type="ECO:0000256" key="12">
    <source>
        <dbReference type="ARBA" id="ARBA00023136"/>
    </source>
</evidence>
<evidence type="ECO:0000256" key="16">
    <source>
        <dbReference type="ARBA" id="ARBA00023329"/>
    </source>
</evidence>
<accession>A0AAN9T9H0</accession>
<dbReference type="InterPro" id="IPR016453">
    <property type="entry name" value="COPB2"/>
</dbReference>
<keyword evidence="8" id="KW-0677">Repeat</keyword>
<comment type="subunit">
    <text evidence="18">Oligomeric complex that consists of at least the alpha, beta, beta', gamma, delta, epsilon and zeta subunits.</text>
</comment>
<dbReference type="InterPro" id="IPR050844">
    <property type="entry name" value="Coatomer_complex_subunit"/>
</dbReference>
<dbReference type="AlphaFoldDB" id="A0AAN9T9H0"/>
<dbReference type="PIRSF" id="PIRSF005567">
    <property type="entry name" value="Coatomer_beta'_subunit"/>
    <property type="match status" value="1"/>
</dbReference>
<dbReference type="InterPro" id="IPR011012">
    <property type="entry name" value="Longin-like_dom_sf"/>
</dbReference>
<dbReference type="PROSITE" id="PS50082">
    <property type="entry name" value="WD_REPEATS_2"/>
    <property type="match status" value="5"/>
</dbReference>
<evidence type="ECO:0000256" key="5">
    <source>
        <dbReference type="ARBA" id="ARBA00022481"/>
    </source>
</evidence>
<keyword evidence="13" id="KW-0564">Palmitate</keyword>
<evidence type="ECO:0000313" key="22">
    <source>
        <dbReference type="EMBL" id="KAK7579615.1"/>
    </source>
</evidence>
<keyword evidence="10 18" id="KW-0653">Protein transport</keyword>
<evidence type="ECO:0000256" key="8">
    <source>
        <dbReference type="ARBA" id="ARBA00022737"/>
    </source>
</evidence>
<dbReference type="InterPro" id="IPR036322">
    <property type="entry name" value="WD40_repeat_dom_sf"/>
</dbReference>
<dbReference type="InterPro" id="IPR001680">
    <property type="entry name" value="WD40_rpt"/>
</dbReference>
<keyword evidence="14" id="KW-0449">Lipoprotein</keyword>
<dbReference type="FunFam" id="1.20.5.110:FF:000020">
    <property type="entry name" value="synaptobrevin homolog YKT6"/>
    <property type="match status" value="1"/>
</dbReference>
<evidence type="ECO:0000256" key="14">
    <source>
        <dbReference type="ARBA" id="ARBA00023288"/>
    </source>
</evidence>
<evidence type="ECO:0000259" key="21">
    <source>
        <dbReference type="PROSITE" id="PS50892"/>
    </source>
</evidence>
<keyword evidence="15" id="KW-0636">Prenylation</keyword>
<feature type="repeat" description="WD" evidence="19">
    <location>
        <begin position="225"/>
        <end position="256"/>
    </location>
</feature>
<dbReference type="CDD" id="cd22947">
    <property type="entry name" value="Coatomer_WDAD_beta-like"/>
    <property type="match status" value="1"/>
</dbReference>
<comment type="subcellular location">
    <subcellularLocation>
        <location evidence="1 18">Cytoplasmic vesicle</location>
        <location evidence="1 18">COPI-coated vesicle membrane</location>
        <topology evidence="1 18">Peripheral membrane protein</topology>
        <orientation evidence="1 18">Cytoplasmic side</orientation>
    </subcellularLocation>
    <subcellularLocation>
        <location evidence="17">Endomembrane system</location>
        <topology evidence="17">Lipid-anchor</topology>
        <orientation evidence="17">Cytoplasmic side</orientation>
    </subcellularLocation>
    <subcellularLocation>
        <location evidence="18">Golgi apparatus membrane</location>
        <topology evidence="18">Peripheral membrane protein</topology>
        <orientation evidence="18">Cytoplasmic side</orientation>
    </subcellularLocation>
    <text evidence="18">The coatomer is cytoplasmic or polymerized on the cytoplasmic side of the Golgi, as well as on the vesicles/buds originating from it.</text>
</comment>
<name>A0AAN9T9H0_9HEMI</name>
<feature type="repeat" description="WD" evidence="19">
    <location>
        <begin position="95"/>
        <end position="127"/>
    </location>
</feature>
<dbReference type="SUPFAM" id="SSF50978">
    <property type="entry name" value="WD40 repeat-like"/>
    <property type="match status" value="1"/>
</dbReference>
<dbReference type="FunFam" id="2.130.10.10:FF:000008">
    <property type="entry name" value="Coatomer subunit beta"/>
    <property type="match status" value="1"/>
</dbReference>
<dbReference type="GO" id="GO:0006891">
    <property type="term" value="P:intra-Golgi vesicle-mediated transport"/>
    <property type="evidence" value="ECO:0007669"/>
    <property type="project" value="TreeGrafter"/>
</dbReference>
<evidence type="ECO:0000256" key="2">
    <source>
        <dbReference type="ARBA" id="ARBA00008025"/>
    </source>
</evidence>
<comment type="caution">
    <text evidence="22">The sequence shown here is derived from an EMBL/GenBank/DDBJ whole genome shotgun (WGS) entry which is preliminary data.</text>
</comment>
<dbReference type="PROSITE" id="PS50892">
    <property type="entry name" value="V_SNARE"/>
    <property type="match status" value="1"/>
</dbReference>
<dbReference type="SMART" id="SM00320">
    <property type="entry name" value="WD40"/>
    <property type="match status" value="6"/>
</dbReference>
<dbReference type="InterPro" id="IPR015943">
    <property type="entry name" value="WD40/YVTN_repeat-like_dom_sf"/>
</dbReference>
<keyword evidence="7 19" id="KW-0853">WD repeat</keyword>
<feature type="repeat" description="WD" evidence="19">
    <location>
        <begin position="11"/>
        <end position="52"/>
    </location>
</feature>
<evidence type="ECO:0000256" key="18">
    <source>
        <dbReference type="PIRNR" id="PIRNR005567"/>
    </source>
</evidence>
<dbReference type="InterPro" id="IPR011044">
    <property type="entry name" value="Quino_amine_DH_bsu"/>
</dbReference>
<evidence type="ECO:0000313" key="23">
    <source>
        <dbReference type="Proteomes" id="UP001367676"/>
    </source>
</evidence>
<dbReference type="SUPFAM" id="SSF58038">
    <property type="entry name" value="SNARE fusion complex"/>
    <property type="match status" value="1"/>
</dbReference>
<comment type="similarity">
    <text evidence="2">Belongs to the synaptobrevin family.</text>
</comment>
<dbReference type="GO" id="GO:0005198">
    <property type="term" value="F:structural molecule activity"/>
    <property type="evidence" value="ECO:0007669"/>
    <property type="project" value="UniProtKB-UniRule"/>
</dbReference>
<dbReference type="GO" id="GO:0000139">
    <property type="term" value="C:Golgi membrane"/>
    <property type="evidence" value="ECO:0007669"/>
    <property type="project" value="UniProtKB-SubCell"/>
</dbReference>
<dbReference type="GO" id="GO:0006890">
    <property type="term" value="P:retrograde vesicle-mediated transport, Golgi to endoplasmic reticulum"/>
    <property type="evidence" value="ECO:0007669"/>
    <property type="project" value="TreeGrafter"/>
</dbReference>
<dbReference type="CDD" id="cd15867">
    <property type="entry name" value="R-SNARE_YKT6"/>
    <property type="match status" value="1"/>
</dbReference>
<dbReference type="GO" id="GO:0006888">
    <property type="term" value="P:endoplasmic reticulum to Golgi vesicle-mediated transport"/>
    <property type="evidence" value="ECO:0007669"/>
    <property type="project" value="TreeGrafter"/>
</dbReference>
<dbReference type="Gene3D" id="1.25.40.470">
    <property type="match status" value="1"/>
</dbReference>
<evidence type="ECO:0000256" key="1">
    <source>
        <dbReference type="ARBA" id="ARBA00004347"/>
    </source>
</evidence>
<evidence type="ECO:0000256" key="7">
    <source>
        <dbReference type="ARBA" id="ARBA00022574"/>
    </source>
</evidence>
<dbReference type="Pfam" id="PF04053">
    <property type="entry name" value="B-prop_COPA_B_2nd"/>
    <property type="match status" value="1"/>
</dbReference>
<dbReference type="GO" id="GO:0030126">
    <property type="term" value="C:COPI vesicle coat"/>
    <property type="evidence" value="ECO:0007669"/>
    <property type="project" value="TreeGrafter"/>
</dbReference>
<dbReference type="Gene3D" id="3.30.450.50">
    <property type="entry name" value="Longin domain"/>
    <property type="match status" value="1"/>
</dbReference>
<keyword evidence="20" id="KW-0175">Coiled coil</keyword>
<dbReference type="InterPro" id="IPR020472">
    <property type="entry name" value="WD40_PAC1"/>
</dbReference>
<keyword evidence="6 18" id="KW-0963">Cytoplasm</keyword>
<feature type="repeat" description="WD" evidence="19">
    <location>
        <begin position="138"/>
        <end position="180"/>
    </location>
</feature>
<dbReference type="SUPFAM" id="SSF50969">
    <property type="entry name" value="YVTN repeat-like/Quinoprotein amine dehydrogenase"/>
    <property type="match status" value="1"/>
</dbReference>
<keyword evidence="4 18" id="KW-0813">Transport</keyword>
<comment type="function">
    <text evidence="18">The coatomer is a cytosolic protein complex that binds to dilysine motifs and reversibly associates with Golgi non-clathrin-coated vesicles, which further mediate biosynthetic protein transport from the ER, via the Golgi up to the trans Golgi network. Coatomer complex is required for budding from Golgi membranes, and is essential for the retrograde Golgi-to-ER transport of dilysine-tagged proteins.</text>
</comment>
<feature type="repeat" description="WD" evidence="19">
    <location>
        <begin position="181"/>
        <end position="224"/>
    </location>
</feature>
<dbReference type="InterPro" id="IPR056176">
    <property type="entry name" value="TPR_COPA_B"/>
</dbReference>
<dbReference type="Gene3D" id="1.20.5.110">
    <property type="match status" value="1"/>
</dbReference>
<evidence type="ECO:0000256" key="15">
    <source>
        <dbReference type="ARBA" id="ARBA00023289"/>
    </source>
</evidence>
<dbReference type="PRINTS" id="PR00320">
    <property type="entry name" value="GPROTEINBRPT"/>
</dbReference>
<dbReference type="PROSITE" id="PS50294">
    <property type="entry name" value="WD_REPEATS_REGION"/>
    <property type="match status" value="4"/>
</dbReference>
<keyword evidence="5" id="KW-0488">Methylation</keyword>
<dbReference type="Proteomes" id="UP001367676">
    <property type="component" value="Unassembled WGS sequence"/>
</dbReference>
<proteinExistence type="inferred from homology"/>
<dbReference type="InterPro" id="IPR006692">
    <property type="entry name" value="Beta-prop_COPA/B_2nd"/>
</dbReference>
<dbReference type="Pfam" id="PF23953">
    <property type="entry name" value="TPR_COPA_B"/>
    <property type="match status" value="1"/>
</dbReference>
<keyword evidence="23" id="KW-1185">Reference proteome</keyword>
<dbReference type="EMBL" id="JBBCAQ010000034">
    <property type="protein sequence ID" value="KAK7579615.1"/>
    <property type="molecule type" value="Genomic_DNA"/>
</dbReference>
<organism evidence="22 23">
    <name type="scientific">Parthenolecanium corni</name>
    <dbReference type="NCBI Taxonomy" id="536013"/>
    <lineage>
        <taxon>Eukaryota</taxon>
        <taxon>Metazoa</taxon>
        <taxon>Ecdysozoa</taxon>
        <taxon>Arthropoda</taxon>
        <taxon>Hexapoda</taxon>
        <taxon>Insecta</taxon>
        <taxon>Pterygota</taxon>
        <taxon>Neoptera</taxon>
        <taxon>Paraneoptera</taxon>
        <taxon>Hemiptera</taxon>
        <taxon>Sternorrhyncha</taxon>
        <taxon>Coccoidea</taxon>
        <taxon>Coccidae</taxon>
        <taxon>Parthenolecanium</taxon>
    </lineage>
</organism>
<evidence type="ECO:0000256" key="20">
    <source>
        <dbReference type="PROSITE-ProRule" id="PRU00290"/>
    </source>
</evidence>
<reference evidence="22 23" key="1">
    <citation type="submission" date="2024-03" db="EMBL/GenBank/DDBJ databases">
        <title>Adaptation during the transition from Ophiocordyceps entomopathogen to insect associate is accompanied by gene loss and intensified selection.</title>
        <authorList>
            <person name="Ward C.M."/>
            <person name="Onetto C.A."/>
            <person name="Borneman A.R."/>
        </authorList>
    </citation>
    <scope>NUCLEOTIDE SEQUENCE [LARGE SCALE GENOMIC DNA]</scope>
    <source>
        <strain evidence="22">AWRI1</strain>
        <tissue evidence="22">Single Adult Female</tissue>
    </source>
</reference>
<dbReference type="PANTHER" id="PTHR19876:SF2">
    <property type="entry name" value="COATOMER SUBUNIT BETA"/>
    <property type="match status" value="1"/>
</dbReference>
<evidence type="ECO:0000256" key="19">
    <source>
        <dbReference type="PROSITE-ProRule" id="PRU00221"/>
    </source>
</evidence>
<evidence type="ECO:0000256" key="17">
    <source>
        <dbReference type="ARBA" id="ARBA00046278"/>
    </source>
</evidence>
<feature type="domain" description="V-SNARE coiled-coil homology" evidence="21">
    <location>
        <begin position="934"/>
        <end position="994"/>
    </location>
</feature>